<keyword evidence="1" id="KW-0378">Hydrolase</keyword>
<dbReference type="Proteomes" id="UP001500166">
    <property type="component" value="Unassembled WGS sequence"/>
</dbReference>
<dbReference type="NCBIfam" id="TIGR01460">
    <property type="entry name" value="HAD-SF-IIA"/>
    <property type="match status" value="1"/>
</dbReference>
<comment type="caution">
    <text evidence="1">The sequence shown here is derived from an EMBL/GenBank/DDBJ whole genome shotgun (WGS) entry which is preliminary data.</text>
</comment>
<dbReference type="Pfam" id="PF13344">
    <property type="entry name" value="Hydrolase_6"/>
    <property type="match status" value="1"/>
</dbReference>
<keyword evidence="2" id="KW-1185">Reference proteome</keyword>
<sequence length="338" mass="35773">MTDEPLISRFDALLCDLDGVVYAGPDAIDGGPESLNRAVEMGVPVMYVTNNASRPPAAVAEHISELGAPTQESSVASSAQAAATLLAGRLPEKAKVLITGAQALADEISAVGLTPVWSQSDEPVAVVQGFNPKIGWEQLAEAAYTLADESVLWCATNTDRTIPKERGIAPGNGTLVAAVAAATGREPIVAGKPQAPVFHEAAERAKSQRPVVVGDRLDTDIRGARAAGMESIEVFTGVDTPESVLRACDQERPTYLLGNLRELFDAYPDPDVTPGEYEDQEVTARCREAVATARDNGVQIHAPENSLDGWRAACAAWWALHPDAESPTSPEVTWEAAR</sequence>
<reference evidence="1 2" key="1">
    <citation type="journal article" date="2019" name="Int. J. Syst. Evol. Microbiol.">
        <title>The Global Catalogue of Microorganisms (GCM) 10K type strain sequencing project: providing services to taxonomists for standard genome sequencing and annotation.</title>
        <authorList>
            <consortium name="The Broad Institute Genomics Platform"/>
            <consortium name="The Broad Institute Genome Sequencing Center for Infectious Disease"/>
            <person name="Wu L."/>
            <person name="Ma J."/>
        </authorList>
    </citation>
    <scope>NUCLEOTIDE SEQUENCE [LARGE SCALE GENOMIC DNA]</scope>
    <source>
        <strain evidence="1 2">JCM 15914</strain>
    </source>
</reference>
<dbReference type="InterPro" id="IPR006357">
    <property type="entry name" value="HAD-SF_hydro_IIA"/>
</dbReference>
<protein>
    <submittedName>
        <fullName evidence="1">HAD-IIA family hydrolase</fullName>
    </submittedName>
</protein>
<dbReference type="SUPFAM" id="SSF56784">
    <property type="entry name" value="HAD-like"/>
    <property type="match status" value="1"/>
</dbReference>
<dbReference type="Gene3D" id="3.40.50.1000">
    <property type="entry name" value="HAD superfamily/HAD-like"/>
    <property type="match status" value="2"/>
</dbReference>
<dbReference type="EMBL" id="BAAAQA010000001">
    <property type="protein sequence ID" value="GAA2108077.1"/>
    <property type="molecule type" value="Genomic_DNA"/>
</dbReference>
<dbReference type="InterPro" id="IPR036412">
    <property type="entry name" value="HAD-like_sf"/>
</dbReference>
<dbReference type="PANTHER" id="PTHR19288:SF95">
    <property type="entry name" value="D-GLYCEROL 3-PHOSPHATE PHOSPHATASE"/>
    <property type="match status" value="1"/>
</dbReference>
<evidence type="ECO:0000313" key="2">
    <source>
        <dbReference type="Proteomes" id="UP001500166"/>
    </source>
</evidence>
<dbReference type="Pfam" id="PF13242">
    <property type="entry name" value="Hydrolase_like"/>
    <property type="match status" value="1"/>
</dbReference>
<gene>
    <name evidence="1" type="ORF">GCM10009824_01100</name>
</gene>
<evidence type="ECO:0000313" key="1">
    <source>
        <dbReference type="EMBL" id="GAA2108077.1"/>
    </source>
</evidence>
<dbReference type="PANTHER" id="PTHR19288">
    <property type="entry name" value="4-NITROPHENYLPHOSPHATASE-RELATED"/>
    <property type="match status" value="1"/>
</dbReference>
<name>A0ABN2XBR0_9MICC</name>
<accession>A0ABN2XBR0</accession>
<organism evidence="1 2">
    <name type="scientific">Kocuria atrinae</name>
    <dbReference type="NCBI Taxonomy" id="592377"/>
    <lineage>
        <taxon>Bacteria</taxon>
        <taxon>Bacillati</taxon>
        <taxon>Actinomycetota</taxon>
        <taxon>Actinomycetes</taxon>
        <taxon>Micrococcales</taxon>
        <taxon>Micrococcaceae</taxon>
        <taxon>Kocuria</taxon>
    </lineage>
</organism>
<dbReference type="InterPro" id="IPR023214">
    <property type="entry name" value="HAD_sf"/>
</dbReference>
<proteinExistence type="predicted"/>
<dbReference type="GO" id="GO:0016787">
    <property type="term" value="F:hydrolase activity"/>
    <property type="evidence" value="ECO:0007669"/>
    <property type="project" value="UniProtKB-KW"/>
</dbReference>
<dbReference type="RefSeq" id="WP_344223131.1">
    <property type="nucleotide sequence ID" value="NZ_BAAAQA010000001.1"/>
</dbReference>